<reference evidence="2 3" key="1">
    <citation type="submission" date="2020-12" db="EMBL/GenBank/DDBJ databases">
        <title>Metabolic potential, ecology and presence of endohyphal bacteria is reflected in genomic diversity of Mucoromycotina.</title>
        <authorList>
            <person name="Muszewska A."/>
            <person name="Okrasinska A."/>
            <person name="Steczkiewicz K."/>
            <person name="Drgas O."/>
            <person name="Orlowska M."/>
            <person name="Perlinska-Lenart U."/>
            <person name="Aleksandrzak-Piekarczyk T."/>
            <person name="Szatraj K."/>
            <person name="Zielenkiewicz U."/>
            <person name="Pilsyk S."/>
            <person name="Malc E."/>
            <person name="Mieczkowski P."/>
            <person name="Kruszewska J.S."/>
            <person name="Biernat P."/>
            <person name="Pawlowska J."/>
        </authorList>
    </citation>
    <scope>NUCLEOTIDE SEQUENCE [LARGE SCALE GENOMIC DNA]</scope>
    <source>
        <strain evidence="2 3">CBS 142.35</strain>
    </source>
</reference>
<gene>
    <name evidence="2" type="ORF">INT45_012468</name>
</gene>
<evidence type="ECO:0000313" key="2">
    <source>
        <dbReference type="EMBL" id="KAG2220799.1"/>
    </source>
</evidence>
<name>A0A8H7RZK4_9FUNG</name>
<feature type="compositionally biased region" description="Low complexity" evidence="1">
    <location>
        <begin position="138"/>
        <end position="196"/>
    </location>
</feature>
<comment type="caution">
    <text evidence="2">The sequence shown here is derived from an EMBL/GenBank/DDBJ whole genome shotgun (WGS) entry which is preliminary data.</text>
</comment>
<evidence type="ECO:0000256" key="1">
    <source>
        <dbReference type="SAM" id="MobiDB-lite"/>
    </source>
</evidence>
<protein>
    <submittedName>
        <fullName evidence="2">Uncharacterized protein</fullName>
    </submittedName>
</protein>
<dbReference type="Proteomes" id="UP000646827">
    <property type="component" value="Unassembled WGS sequence"/>
</dbReference>
<evidence type="ECO:0000313" key="3">
    <source>
        <dbReference type="Proteomes" id="UP000646827"/>
    </source>
</evidence>
<proteinExistence type="predicted"/>
<dbReference type="EMBL" id="JAEPRB010000129">
    <property type="protein sequence ID" value="KAG2220799.1"/>
    <property type="molecule type" value="Genomic_DNA"/>
</dbReference>
<organism evidence="2 3">
    <name type="scientific">Circinella minor</name>
    <dbReference type="NCBI Taxonomy" id="1195481"/>
    <lineage>
        <taxon>Eukaryota</taxon>
        <taxon>Fungi</taxon>
        <taxon>Fungi incertae sedis</taxon>
        <taxon>Mucoromycota</taxon>
        <taxon>Mucoromycotina</taxon>
        <taxon>Mucoromycetes</taxon>
        <taxon>Mucorales</taxon>
        <taxon>Lichtheimiaceae</taxon>
        <taxon>Circinella</taxon>
    </lineage>
</organism>
<dbReference type="OrthoDB" id="2274429at2759"/>
<keyword evidence="3" id="KW-1185">Reference proteome</keyword>
<feature type="compositionally biased region" description="Polar residues" evidence="1">
    <location>
        <begin position="197"/>
        <end position="207"/>
    </location>
</feature>
<dbReference type="AlphaFoldDB" id="A0A8H7RZK4"/>
<feature type="region of interest" description="Disordered" evidence="1">
    <location>
        <begin position="119"/>
        <end position="211"/>
    </location>
</feature>
<accession>A0A8H7RZK4</accession>
<sequence length="351" mass="40254">MERQEQLKKQLTILSTMDEHYMSEGMNNQQQKRLQFQQRWFKKGMTSPLLTPESNRDDDPFAGMTTGVNYQQEIERIKSIVPKVDSSKKATHRRLKSVGAYNNNNNYYNSNNNVVGSTVTNSNTIGKMKPMVLPPPTFSRRSSPPSPPSSTNNNINNMNSSRLSTTSAESTPSSSPYYDASSRMTSPSLSTPRSLSPIQSDYTSTTFPPVPEEDEQQCVMLDDEEQEDDYNQQRSVITEEEKTRFLQFMRNWTGGWKQWERNSRYNNNVDDDDDDVADGHYSGMEFVRGGGSLWAEQLPWTKHTTHQRRCSLQEARSNSHHHHRPLTVTLPDRKFVISMRSEPCTPLLAPR</sequence>